<dbReference type="EMBL" id="JBHLWI010000001">
    <property type="protein sequence ID" value="MFC0261093.1"/>
    <property type="molecule type" value="Genomic_DNA"/>
</dbReference>
<dbReference type="SFLD" id="SFLDG00180">
    <property type="entry name" value="muconate_cycloisomerase"/>
    <property type="match status" value="1"/>
</dbReference>
<dbReference type="Gene3D" id="3.30.390.10">
    <property type="entry name" value="Enolase-like, N-terminal domain"/>
    <property type="match status" value="1"/>
</dbReference>
<evidence type="ECO:0000313" key="4">
    <source>
        <dbReference type="Proteomes" id="UP001589797"/>
    </source>
</evidence>
<dbReference type="InterPro" id="IPR029065">
    <property type="entry name" value="Enolase_C-like"/>
</dbReference>
<keyword evidence="4" id="KW-1185">Reference proteome</keyword>
<dbReference type="SUPFAM" id="SSF51604">
    <property type="entry name" value="Enolase C-terminal domain-like"/>
    <property type="match status" value="1"/>
</dbReference>
<dbReference type="Pfam" id="PF13378">
    <property type="entry name" value="MR_MLE_C"/>
    <property type="match status" value="1"/>
</dbReference>
<protein>
    <submittedName>
        <fullName evidence="3">O-succinylbenzoate synthase</fullName>
    </submittedName>
</protein>
<accession>A0ABV6FMK8</accession>
<dbReference type="SFLD" id="SFLDF00009">
    <property type="entry name" value="o-succinylbenzoate_synthase"/>
    <property type="match status" value="1"/>
</dbReference>
<sequence>MTAILKGITFKYFPHHLKFRFEAGTSRGVLTEKTTYFVLALEQNNSEIKGWGEAAPLPSLSIDDVPDFEEQLAKFCTKLSGQDLPVHENELLDWVSAMIPAKFPSIRFAFETALLDLKYGGVKKIFDNAFYDKGSPIPINGLIWMGDKDFMLEQIDKKLSEGYDCIKMKIGAIDFDQECALLGYIRSRYTAKEIVLRVDANGAFNSDSAAEKLNILSSFDLHSIEQPIKQGQVKEMANLCESTPLPIALDEELIGVDGIEAKRELLIAIKPQFIILKPTLLGGIRSSREWIELAESMGISWWMTSALEANIGLNAISQFTSTYSVTMPQGLGTGQLYYNNIDSPLSIRNGQIYYEKTNPWGEIPGFEVKEK</sequence>
<gene>
    <name evidence="3" type="ORF">ACFFIP_00250</name>
</gene>
<dbReference type="SMART" id="SM00922">
    <property type="entry name" value="MR_MLE"/>
    <property type="match status" value="1"/>
</dbReference>
<keyword evidence="1" id="KW-0479">Metal-binding</keyword>
<dbReference type="InterPro" id="IPR013342">
    <property type="entry name" value="Mandelate_racemase_C"/>
</dbReference>
<evidence type="ECO:0000259" key="2">
    <source>
        <dbReference type="SMART" id="SM00922"/>
    </source>
</evidence>
<evidence type="ECO:0000313" key="3">
    <source>
        <dbReference type="EMBL" id="MFC0261093.1"/>
    </source>
</evidence>
<reference evidence="3 4" key="1">
    <citation type="submission" date="2024-09" db="EMBL/GenBank/DDBJ databases">
        <authorList>
            <person name="Sun Q."/>
            <person name="Mori K."/>
        </authorList>
    </citation>
    <scope>NUCLEOTIDE SEQUENCE [LARGE SCALE GENOMIC DNA]</scope>
    <source>
        <strain evidence="3 4">CCM 7650</strain>
    </source>
</reference>
<evidence type="ECO:0000256" key="1">
    <source>
        <dbReference type="ARBA" id="ARBA00022723"/>
    </source>
</evidence>
<dbReference type="InterPro" id="IPR029017">
    <property type="entry name" value="Enolase-like_N"/>
</dbReference>
<comment type="caution">
    <text evidence="3">The sequence shown here is derived from an EMBL/GenBank/DDBJ whole genome shotgun (WGS) entry which is preliminary data.</text>
</comment>
<dbReference type="SUPFAM" id="SSF54826">
    <property type="entry name" value="Enolase N-terminal domain-like"/>
    <property type="match status" value="1"/>
</dbReference>
<dbReference type="PANTHER" id="PTHR48073:SF2">
    <property type="entry name" value="O-SUCCINYLBENZOATE SYNTHASE"/>
    <property type="match status" value="1"/>
</dbReference>
<organism evidence="3 4">
    <name type="scientific">Fontibacter flavus</name>
    <dbReference type="NCBI Taxonomy" id="654838"/>
    <lineage>
        <taxon>Bacteria</taxon>
        <taxon>Pseudomonadati</taxon>
        <taxon>Bacteroidota</taxon>
        <taxon>Cytophagia</taxon>
        <taxon>Cytophagales</taxon>
        <taxon>Cyclobacteriaceae</taxon>
        <taxon>Fontibacter</taxon>
    </lineage>
</organism>
<dbReference type="PROSITE" id="PS00909">
    <property type="entry name" value="MR_MLE_2"/>
    <property type="match status" value="1"/>
</dbReference>
<feature type="domain" description="Mandelate racemase/muconate lactonizing enzyme C-terminal" evidence="2">
    <location>
        <begin position="148"/>
        <end position="246"/>
    </location>
</feature>
<dbReference type="SFLD" id="SFLDS00001">
    <property type="entry name" value="Enolase"/>
    <property type="match status" value="1"/>
</dbReference>
<proteinExistence type="predicted"/>
<name>A0ABV6FMK8_9BACT</name>
<dbReference type="PANTHER" id="PTHR48073">
    <property type="entry name" value="O-SUCCINYLBENZOATE SYNTHASE-RELATED"/>
    <property type="match status" value="1"/>
</dbReference>
<dbReference type="Proteomes" id="UP001589797">
    <property type="component" value="Unassembled WGS sequence"/>
</dbReference>
<dbReference type="InterPro" id="IPR036849">
    <property type="entry name" value="Enolase-like_C_sf"/>
</dbReference>
<dbReference type="Gene3D" id="3.20.20.120">
    <property type="entry name" value="Enolase-like C-terminal domain"/>
    <property type="match status" value="1"/>
</dbReference>
<dbReference type="CDD" id="cd03320">
    <property type="entry name" value="OSBS"/>
    <property type="match status" value="1"/>
</dbReference>
<dbReference type="InterPro" id="IPR018110">
    <property type="entry name" value="Mandel_Rmase/mucon_lact_enz_CS"/>
</dbReference>
<dbReference type="RefSeq" id="WP_382385548.1">
    <property type="nucleotide sequence ID" value="NZ_JBHLWI010000001.1"/>
</dbReference>